<dbReference type="PANTHER" id="PTHR11054:SF0">
    <property type="entry name" value="6-PHOSPHOGLUCONOLACTONASE"/>
    <property type="match status" value="1"/>
</dbReference>
<dbReference type="PANTHER" id="PTHR11054">
    <property type="entry name" value="6-PHOSPHOGLUCONOLACTONASE"/>
    <property type="match status" value="1"/>
</dbReference>
<feature type="domain" description="Glucosamine/galactosamine-6-phosphate isomerase" evidence="2">
    <location>
        <begin position="70"/>
        <end position="286"/>
    </location>
</feature>
<dbReference type="EMBL" id="HBGU01038216">
    <property type="protein sequence ID" value="CAD9464991.1"/>
    <property type="molecule type" value="Transcribed_RNA"/>
</dbReference>
<dbReference type="Gene3D" id="3.40.50.1360">
    <property type="match status" value="1"/>
</dbReference>
<name>A0A7S2GQF1_9EUKA</name>
<feature type="chain" id="PRO_5031170915" description="Glucosamine/galactosamine-6-phosphate isomerase domain-containing protein" evidence="1">
    <location>
        <begin position="19"/>
        <end position="313"/>
    </location>
</feature>
<dbReference type="AlphaFoldDB" id="A0A7S2GQF1"/>
<evidence type="ECO:0000313" key="3">
    <source>
        <dbReference type="EMBL" id="CAD9464991.1"/>
    </source>
</evidence>
<protein>
    <recommendedName>
        <fullName evidence="2">Glucosamine/galactosamine-6-phosphate isomerase domain-containing protein</fullName>
    </recommendedName>
</protein>
<dbReference type="SUPFAM" id="SSF100950">
    <property type="entry name" value="NagB/RpiA/CoA transferase-like"/>
    <property type="match status" value="1"/>
</dbReference>
<evidence type="ECO:0000259" key="2">
    <source>
        <dbReference type="Pfam" id="PF01182"/>
    </source>
</evidence>
<dbReference type="InterPro" id="IPR037171">
    <property type="entry name" value="NagB/RpiA_transferase-like"/>
</dbReference>
<feature type="signal peptide" evidence="1">
    <location>
        <begin position="1"/>
        <end position="18"/>
    </location>
</feature>
<organism evidence="3">
    <name type="scientific">Haptolina brevifila</name>
    <dbReference type="NCBI Taxonomy" id="156173"/>
    <lineage>
        <taxon>Eukaryota</taxon>
        <taxon>Haptista</taxon>
        <taxon>Haptophyta</taxon>
        <taxon>Prymnesiophyceae</taxon>
        <taxon>Prymnesiales</taxon>
        <taxon>Prymnesiaceae</taxon>
        <taxon>Haptolina</taxon>
    </lineage>
</organism>
<gene>
    <name evidence="3" type="ORF">CBRE1094_LOCUS20904</name>
</gene>
<keyword evidence="1" id="KW-0732">Signal</keyword>
<accession>A0A7S2GQF1</accession>
<proteinExistence type="predicted"/>
<evidence type="ECO:0000256" key="1">
    <source>
        <dbReference type="SAM" id="SignalP"/>
    </source>
</evidence>
<sequence length="313" mass="32571">MCPLFLIVPTLAFSPTQANRAAVAISRATTVRLSIEAAPPPGFVWATFDEAVTPAAMAPVEPARLIVKKDVDAVSAEVVERVNRAAATAIAERGHFALAIPGGSILKMLATGVPPEWASKTTMVYVNHKAVAMDDASLATHAKASALFLDSWTGVNVLVMDGTSEAAAEATAYEAKMRALPSSVLPRDASGAPVFDMMLIGVGDDGHVGSLYPDRDEVLDTSSRWVLPVEMKVPGSITLSLPVMAGAKEVLIAAGGVSDKYPMGKSAAMQRGIEGNETPSSFPAVGLRAMATWVLDTAAASTLSADYAACFPE</sequence>
<dbReference type="InterPro" id="IPR006148">
    <property type="entry name" value="Glc/Gal-6P_isomerase"/>
</dbReference>
<dbReference type="GO" id="GO:0005975">
    <property type="term" value="P:carbohydrate metabolic process"/>
    <property type="evidence" value="ECO:0007669"/>
    <property type="project" value="InterPro"/>
</dbReference>
<dbReference type="Pfam" id="PF01182">
    <property type="entry name" value="Glucosamine_iso"/>
    <property type="match status" value="1"/>
</dbReference>
<reference evidence="3" key="1">
    <citation type="submission" date="2021-01" db="EMBL/GenBank/DDBJ databases">
        <authorList>
            <person name="Corre E."/>
            <person name="Pelletier E."/>
            <person name="Niang G."/>
            <person name="Scheremetjew M."/>
            <person name="Finn R."/>
            <person name="Kale V."/>
            <person name="Holt S."/>
            <person name="Cochrane G."/>
            <person name="Meng A."/>
            <person name="Brown T."/>
            <person name="Cohen L."/>
        </authorList>
    </citation>
    <scope>NUCLEOTIDE SEQUENCE</scope>
    <source>
        <strain evidence="3">UTEX LB 985</strain>
    </source>
</reference>
<dbReference type="InterPro" id="IPR039104">
    <property type="entry name" value="6PGL"/>
</dbReference>